<keyword evidence="3" id="KW-1185">Reference proteome</keyword>
<evidence type="ECO:0000313" key="2">
    <source>
        <dbReference type="EMBL" id="ACU05152.1"/>
    </source>
</evidence>
<dbReference type="Proteomes" id="UP000000852">
    <property type="component" value="Chromosome"/>
</dbReference>
<dbReference type="KEGG" id="phe:Phep_2954"/>
<proteinExistence type="predicted"/>
<reference evidence="2 3" key="1">
    <citation type="journal article" date="2009" name="Stand. Genomic Sci.">
        <title>Complete genome sequence of Pedobacter heparinus type strain (HIM 762-3).</title>
        <authorList>
            <person name="Han C."/>
            <person name="Spring S."/>
            <person name="Lapidus A."/>
            <person name="Del Rio T.G."/>
            <person name="Tice H."/>
            <person name="Copeland A."/>
            <person name="Cheng J.F."/>
            <person name="Lucas S."/>
            <person name="Chen F."/>
            <person name="Nolan M."/>
            <person name="Bruce D."/>
            <person name="Goodwin L."/>
            <person name="Pitluck S."/>
            <person name="Ivanova N."/>
            <person name="Mavromatis K."/>
            <person name="Mikhailova N."/>
            <person name="Pati A."/>
            <person name="Chen A."/>
            <person name="Palaniappan K."/>
            <person name="Land M."/>
            <person name="Hauser L."/>
            <person name="Chang Y.J."/>
            <person name="Jeffries C.C."/>
            <person name="Saunders E."/>
            <person name="Chertkov O."/>
            <person name="Brettin T."/>
            <person name="Goker M."/>
            <person name="Rohde M."/>
            <person name="Bristow J."/>
            <person name="Eisen J.A."/>
            <person name="Markowitz V."/>
            <person name="Hugenholtz P."/>
            <person name="Kyrpides N.C."/>
            <person name="Klenk H.P."/>
            <person name="Detter J.C."/>
        </authorList>
    </citation>
    <scope>NUCLEOTIDE SEQUENCE [LARGE SCALE GENOMIC DNA]</scope>
    <source>
        <strain evidence="3">ATCC 13125 / DSM 2366 / CIP 104194 / JCM 7457 / NBRC 12017 / NCIMB 9290 / NRRL B-14731 / HIM 762-3</strain>
    </source>
</reference>
<dbReference type="STRING" id="485917.Phep_2954"/>
<dbReference type="OrthoDB" id="680542at2"/>
<protein>
    <submittedName>
        <fullName evidence="2">Uncharacterized protein</fullName>
    </submittedName>
</protein>
<evidence type="ECO:0000256" key="1">
    <source>
        <dbReference type="SAM" id="SignalP"/>
    </source>
</evidence>
<dbReference type="eggNOG" id="ENOG5033MJ7">
    <property type="taxonomic scope" value="Bacteria"/>
</dbReference>
<organism evidence="2 3">
    <name type="scientific">Pedobacter heparinus (strain ATCC 13125 / DSM 2366 / CIP 104194 / JCM 7457 / NBRC 12017 / NCIMB 9290 / NRRL B-14731 / HIM 762-3)</name>
    <dbReference type="NCBI Taxonomy" id="485917"/>
    <lineage>
        <taxon>Bacteria</taxon>
        <taxon>Pseudomonadati</taxon>
        <taxon>Bacteroidota</taxon>
        <taxon>Sphingobacteriia</taxon>
        <taxon>Sphingobacteriales</taxon>
        <taxon>Sphingobacteriaceae</taxon>
        <taxon>Pedobacter</taxon>
    </lineage>
</organism>
<feature type="chain" id="PRO_5002973586" evidence="1">
    <location>
        <begin position="25"/>
        <end position="135"/>
    </location>
</feature>
<dbReference type="HOGENOM" id="CLU_1947458_0_0_10"/>
<dbReference type="RefSeq" id="WP_015808762.1">
    <property type="nucleotide sequence ID" value="NC_013061.1"/>
</dbReference>
<feature type="signal peptide" evidence="1">
    <location>
        <begin position="1"/>
        <end position="24"/>
    </location>
</feature>
<gene>
    <name evidence="2" type="ordered locus">Phep_2954</name>
</gene>
<evidence type="ECO:0000313" key="3">
    <source>
        <dbReference type="Proteomes" id="UP000000852"/>
    </source>
</evidence>
<dbReference type="EMBL" id="CP001681">
    <property type="protein sequence ID" value="ACU05152.1"/>
    <property type="molecule type" value="Genomic_DNA"/>
</dbReference>
<keyword evidence="1" id="KW-0732">Signal</keyword>
<sequence length="135" mass="15507">MRAVAVFFLSLCFFLLGGRNGVFAAKPHHSTSHSAIQRTDKQQLKIGNTCRYLFLISNNNLTEKKEDFTSVEDEGDEEDVFSVRKQVLPLRYAIRPVHSAELIYRCTCLNGSLPFCEHLSYTSSFKYILQRVLRI</sequence>
<name>C6Y2E2_PEDHD</name>
<dbReference type="AlphaFoldDB" id="C6Y2E2"/>
<accession>C6Y2E2</accession>